<dbReference type="Proteomes" id="UP000251960">
    <property type="component" value="Chromosome 1"/>
</dbReference>
<dbReference type="EMBL" id="NCVQ01000001">
    <property type="protein sequence ID" value="PWZ53522.1"/>
    <property type="molecule type" value="Genomic_DNA"/>
</dbReference>
<evidence type="ECO:0000256" key="1">
    <source>
        <dbReference type="SAM" id="MobiDB-lite"/>
    </source>
</evidence>
<protein>
    <submittedName>
        <fullName evidence="2">Uncharacterized protein</fullName>
    </submittedName>
</protein>
<organism evidence="2">
    <name type="scientific">Zea mays</name>
    <name type="common">Maize</name>
    <dbReference type="NCBI Taxonomy" id="4577"/>
    <lineage>
        <taxon>Eukaryota</taxon>
        <taxon>Viridiplantae</taxon>
        <taxon>Streptophyta</taxon>
        <taxon>Embryophyta</taxon>
        <taxon>Tracheophyta</taxon>
        <taxon>Spermatophyta</taxon>
        <taxon>Magnoliopsida</taxon>
        <taxon>Liliopsida</taxon>
        <taxon>Poales</taxon>
        <taxon>Poaceae</taxon>
        <taxon>PACMAD clade</taxon>
        <taxon>Panicoideae</taxon>
        <taxon>Andropogonodae</taxon>
        <taxon>Andropogoneae</taxon>
        <taxon>Tripsacinae</taxon>
        <taxon>Zea</taxon>
    </lineage>
</organism>
<dbReference type="ExpressionAtlas" id="A0A317Y769">
    <property type="expression patterns" value="baseline"/>
</dbReference>
<proteinExistence type="predicted"/>
<feature type="region of interest" description="Disordered" evidence="1">
    <location>
        <begin position="1"/>
        <end position="20"/>
    </location>
</feature>
<gene>
    <name evidence="2" type="ORF">Zm00014a_018699</name>
</gene>
<dbReference type="AlphaFoldDB" id="A0A317Y769"/>
<comment type="caution">
    <text evidence="2">The sequence shown here is derived from an EMBL/GenBank/DDBJ whole genome shotgun (WGS) entry which is preliminary data.</text>
</comment>
<sequence>MRERDVPGSTAAKMSVSHAEDVEISLCDDNSEDERRRRKIGSLRRKAIHTLKKRGRRCVDFRFLPATVSIEDVSDVEVERAVASF</sequence>
<accession>A0A317Y769</accession>
<reference evidence="2" key="1">
    <citation type="journal article" date="2018" name="Nat. Genet.">
        <title>Extensive intraspecific gene order and gene structural variations between Mo17 and other maize genomes.</title>
        <authorList>
            <person name="Sun S."/>
            <person name="Zhou Y."/>
            <person name="Chen J."/>
            <person name="Shi J."/>
            <person name="Zhao H."/>
            <person name="Zhao H."/>
            <person name="Song W."/>
            <person name="Zhang M."/>
            <person name="Cui Y."/>
            <person name="Dong X."/>
            <person name="Liu H."/>
            <person name="Ma X."/>
            <person name="Jiao Y."/>
            <person name="Wang B."/>
            <person name="Wei X."/>
            <person name="Stein J.C."/>
            <person name="Glaubitz J.C."/>
            <person name="Lu F."/>
            <person name="Yu G."/>
            <person name="Liang C."/>
            <person name="Fengler K."/>
            <person name="Li B."/>
            <person name="Rafalski A."/>
            <person name="Schnable P.S."/>
            <person name="Ware D.H."/>
            <person name="Buckler E.S."/>
            <person name="Lai J."/>
        </authorList>
    </citation>
    <scope>NUCLEOTIDE SEQUENCE [LARGE SCALE GENOMIC DNA]</scope>
    <source>
        <tissue evidence="2">Seedling</tissue>
    </source>
</reference>
<name>A0A317Y769_MAIZE</name>
<evidence type="ECO:0000313" key="2">
    <source>
        <dbReference type="EMBL" id="PWZ53522.1"/>
    </source>
</evidence>